<comment type="caution">
    <text evidence="1">The sequence shown here is derived from an EMBL/GenBank/DDBJ whole genome shotgun (WGS) entry which is preliminary data.</text>
</comment>
<gene>
    <name evidence="1" type="ORF">DFH05DRAFT_1108094</name>
</gene>
<evidence type="ECO:0000313" key="1">
    <source>
        <dbReference type="EMBL" id="KAJ3744989.1"/>
    </source>
</evidence>
<protein>
    <recommendedName>
        <fullName evidence="3">Protein kinase domain-containing protein</fullName>
    </recommendedName>
</protein>
<dbReference type="AlphaFoldDB" id="A0A9W8TY12"/>
<sequence>MLWFDHHGLFHITIIQNLCWPEAPPDLSKPLPFFPKQFVLSLETICLISITMLFRSASLKLSIIVLTSFFVIAGAVPLKIPSELTSTKAGAAQDCREMVLTARLKSKSMKGGTEHAAQEFAEEWCSQLEVSFLRCFRFLLRQMPRLMFITHSNIGLLPPASELTRTQMSFLVCTFDSLYPLKPHIVPGDDLTSEIADRQLFMTNGINNLDVFTLPDHNHNRIKNRMIKIVNISEPSAACERYALQSFHEYFRTGFAIINEQKVGVIITSMGGNGASMRRTTWWKDLSLDHKSYALNSTRKVVQEMVFEFLLEGKPLYANFSPDHVLIDNNKEIHLIDFGYPGVRPMKLLPKPDEYEKWFQRRWYFLWEGVYREARAEIPVEHLWRKSEPERKGPTEMSPHMD</sequence>
<organism evidence="1 2">
    <name type="scientific">Lentinula detonsa</name>
    <dbReference type="NCBI Taxonomy" id="2804962"/>
    <lineage>
        <taxon>Eukaryota</taxon>
        <taxon>Fungi</taxon>
        <taxon>Dikarya</taxon>
        <taxon>Basidiomycota</taxon>
        <taxon>Agaricomycotina</taxon>
        <taxon>Agaricomycetes</taxon>
        <taxon>Agaricomycetidae</taxon>
        <taxon>Agaricales</taxon>
        <taxon>Marasmiineae</taxon>
        <taxon>Omphalotaceae</taxon>
        <taxon>Lentinula</taxon>
    </lineage>
</organism>
<name>A0A9W8TY12_9AGAR</name>
<dbReference type="Proteomes" id="UP001142393">
    <property type="component" value="Unassembled WGS sequence"/>
</dbReference>
<accession>A0A9W8TY12</accession>
<dbReference type="EMBL" id="JANVFU010000006">
    <property type="protein sequence ID" value="KAJ3744989.1"/>
    <property type="molecule type" value="Genomic_DNA"/>
</dbReference>
<keyword evidence="2" id="KW-1185">Reference proteome</keyword>
<evidence type="ECO:0000313" key="2">
    <source>
        <dbReference type="Proteomes" id="UP001142393"/>
    </source>
</evidence>
<evidence type="ECO:0008006" key="3">
    <source>
        <dbReference type="Google" id="ProtNLM"/>
    </source>
</evidence>
<proteinExistence type="predicted"/>
<reference evidence="1 2" key="1">
    <citation type="journal article" date="2023" name="Proc. Natl. Acad. Sci. U.S.A.">
        <title>A global phylogenomic analysis of the shiitake genus Lentinula.</title>
        <authorList>
            <person name="Sierra-Patev S."/>
            <person name="Min B."/>
            <person name="Naranjo-Ortiz M."/>
            <person name="Looney B."/>
            <person name="Konkel Z."/>
            <person name="Slot J.C."/>
            <person name="Sakamoto Y."/>
            <person name="Steenwyk J.L."/>
            <person name="Rokas A."/>
            <person name="Carro J."/>
            <person name="Camarero S."/>
            <person name="Ferreira P."/>
            <person name="Molpeceres G."/>
            <person name="Ruiz-Duenas F.J."/>
            <person name="Serrano A."/>
            <person name="Henrissat B."/>
            <person name="Drula E."/>
            <person name="Hughes K.W."/>
            <person name="Mata J.L."/>
            <person name="Ishikawa N.K."/>
            <person name="Vargas-Isla R."/>
            <person name="Ushijima S."/>
            <person name="Smith C.A."/>
            <person name="Donoghue J."/>
            <person name="Ahrendt S."/>
            <person name="Andreopoulos W."/>
            <person name="He G."/>
            <person name="LaButti K."/>
            <person name="Lipzen A."/>
            <person name="Ng V."/>
            <person name="Riley R."/>
            <person name="Sandor L."/>
            <person name="Barry K."/>
            <person name="Martinez A.T."/>
            <person name="Xiao Y."/>
            <person name="Gibbons J.G."/>
            <person name="Terashima K."/>
            <person name="Grigoriev I.V."/>
            <person name="Hibbett D."/>
        </authorList>
    </citation>
    <scope>NUCLEOTIDE SEQUENCE [LARGE SCALE GENOMIC DNA]</scope>
    <source>
        <strain evidence="1 2">TFB7810</strain>
    </source>
</reference>